<dbReference type="EMBL" id="RQTK01000532">
    <property type="protein sequence ID" value="RUS78112.1"/>
    <property type="molecule type" value="Genomic_DNA"/>
</dbReference>
<feature type="region of interest" description="Disordered" evidence="1">
    <location>
        <begin position="1"/>
        <end position="33"/>
    </location>
</feature>
<dbReference type="PANTHER" id="PTHR14416">
    <property type="entry name" value="PROTEIN NJMU-R1"/>
    <property type="match status" value="1"/>
</dbReference>
<dbReference type="GO" id="GO:0005802">
    <property type="term" value="C:trans-Golgi network"/>
    <property type="evidence" value="ECO:0007669"/>
    <property type="project" value="InterPro"/>
</dbReference>
<keyword evidence="3" id="KW-1185">Reference proteome</keyword>
<name>A0A3S1B963_ELYCH</name>
<dbReference type="PANTHER" id="PTHR14416:SF2">
    <property type="entry name" value="PROTEIN NJMU-R1"/>
    <property type="match status" value="1"/>
</dbReference>
<dbReference type="InterPro" id="IPR028280">
    <property type="entry name" value="Njmu-R1"/>
</dbReference>
<sequence>MTDSASDTSSIRNVEAGSTGAEDFHGKEVTGKAEEKVNGTKRYYALYSIQPQRKFPTPSTESEEDQSMENSQNLNVIATNLIAAAEIDLRKSLSSWLSKDTALPRKGRFATMGLNLESEYSSSAICYSSVIESPGADPLDFDTVSQDGSGDYDGNRQLFVVSFISFQDSSLDLFRVEFDQYIQGLVPLLDKELFVACQAPSLSESSSNNSASSGRPPTFPDLSQLGTGIQTYLEQWPTTVLGYLTRTLQFMGADIEHLIYAALSNASLQISGTTKEMEEDIRRFFRCCSLSSLVEQLQADSSSHKSVTGSTDSAELWQLQAPIISLAFKSEQELSQDSNSGRAIMSPQRSCTFCKNAADKLMSLDSYNMTKIRDFLESIKLAFVHNLNKLKRFLKQAEVDYYALYGSLCYLKKCGCGELLMQYVKLDGESETLSVLSALEIFITDMKQNLT</sequence>
<feature type="compositionally biased region" description="Polar residues" evidence="1">
    <location>
        <begin position="1"/>
        <end position="12"/>
    </location>
</feature>
<dbReference type="Proteomes" id="UP000271974">
    <property type="component" value="Unassembled WGS sequence"/>
</dbReference>
<reference evidence="2 3" key="1">
    <citation type="submission" date="2019-01" db="EMBL/GenBank/DDBJ databases">
        <title>A draft genome assembly of the solar-powered sea slug Elysia chlorotica.</title>
        <authorList>
            <person name="Cai H."/>
            <person name="Li Q."/>
            <person name="Fang X."/>
            <person name="Li J."/>
            <person name="Curtis N.E."/>
            <person name="Altenburger A."/>
            <person name="Shibata T."/>
            <person name="Feng M."/>
            <person name="Maeda T."/>
            <person name="Schwartz J.A."/>
            <person name="Shigenobu S."/>
            <person name="Lundholm N."/>
            <person name="Nishiyama T."/>
            <person name="Yang H."/>
            <person name="Hasebe M."/>
            <person name="Li S."/>
            <person name="Pierce S.K."/>
            <person name="Wang J."/>
        </authorList>
    </citation>
    <scope>NUCLEOTIDE SEQUENCE [LARGE SCALE GENOMIC DNA]</scope>
    <source>
        <strain evidence="2">EC2010</strain>
        <tissue evidence="2">Whole organism of an adult</tissue>
    </source>
</reference>
<organism evidence="2 3">
    <name type="scientific">Elysia chlorotica</name>
    <name type="common">Eastern emerald elysia</name>
    <name type="synonym">Sea slug</name>
    <dbReference type="NCBI Taxonomy" id="188477"/>
    <lineage>
        <taxon>Eukaryota</taxon>
        <taxon>Metazoa</taxon>
        <taxon>Spiralia</taxon>
        <taxon>Lophotrochozoa</taxon>
        <taxon>Mollusca</taxon>
        <taxon>Gastropoda</taxon>
        <taxon>Heterobranchia</taxon>
        <taxon>Euthyneura</taxon>
        <taxon>Panpulmonata</taxon>
        <taxon>Sacoglossa</taxon>
        <taxon>Placobranchoidea</taxon>
        <taxon>Plakobranchidae</taxon>
        <taxon>Elysia</taxon>
    </lineage>
</organism>
<dbReference type="Pfam" id="PF15053">
    <property type="entry name" value="Njmu-R1"/>
    <property type="match status" value="2"/>
</dbReference>
<gene>
    <name evidence="2" type="ORF">EGW08_014120</name>
</gene>
<dbReference type="GO" id="GO:0099041">
    <property type="term" value="P:vesicle tethering to Golgi"/>
    <property type="evidence" value="ECO:0007669"/>
    <property type="project" value="InterPro"/>
</dbReference>
<accession>A0A3S1B963</accession>
<evidence type="ECO:0000313" key="2">
    <source>
        <dbReference type="EMBL" id="RUS78112.1"/>
    </source>
</evidence>
<dbReference type="STRING" id="188477.A0A3S1B963"/>
<evidence type="ECO:0008006" key="4">
    <source>
        <dbReference type="Google" id="ProtNLM"/>
    </source>
</evidence>
<evidence type="ECO:0000256" key="1">
    <source>
        <dbReference type="SAM" id="MobiDB-lite"/>
    </source>
</evidence>
<evidence type="ECO:0000313" key="3">
    <source>
        <dbReference type="Proteomes" id="UP000271974"/>
    </source>
</evidence>
<proteinExistence type="predicted"/>
<protein>
    <recommendedName>
        <fullName evidence="4">Protein Njmu-R1</fullName>
    </recommendedName>
</protein>
<feature type="compositionally biased region" description="Basic and acidic residues" evidence="1">
    <location>
        <begin position="22"/>
        <end position="33"/>
    </location>
</feature>
<comment type="caution">
    <text evidence="2">The sequence shown here is derived from an EMBL/GenBank/DDBJ whole genome shotgun (WGS) entry which is preliminary data.</text>
</comment>
<dbReference type="AlphaFoldDB" id="A0A3S1B963"/>
<dbReference type="OrthoDB" id="20238at2759"/>